<keyword evidence="1" id="KW-0472">Membrane</keyword>
<name>A0ABT9D2X7_9MOLU</name>
<organism evidence="2 3">
    <name type="scientific">Candidatus Phytoplasma crotalariae</name>
    <dbReference type="NCBI Taxonomy" id="2982627"/>
    <lineage>
        <taxon>Bacteria</taxon>
        <taxon>Bacillati</taxon>
        <taxon>Mycoplasmatota</taxon>
        <taxon>Mollicutes</taxon>
        <taxon>Acholeplasmatales</taxon>
        <taxon>Acholeplasmataceae</taxon>
        <taxon>Candidatus Phytoplasma</taxon>
        <taxon>16SrII (Peanut WB group)</taxon>
    </lineage>
</organism>
<evidence type="ECO:0000256" key="1">
    <source>
        <dbReference type="SAM" id="Phobius"/>
    </source>
</evidence>
<reference evidence="2 3" key="1">
    <citation type="journal article" date="2023" name="Int. J. Syst. Evol. Microbiol.">
        <title>The observation of taxonomic boundaries for the 16SrII and 16SrXXV phytoplasmas using genome-based delimitation.</title>
        <authorList>
            <person name="Rodrigues Jardim B."/>
            <person name="Tran-Nguyen L.T.T."/>
            <person name="Gambley C."/>
            <person name="Al-Sadi A.M."/>
            <person name="Al-Subhi A.M."/>
            <person name="Foissac X."/>
            <person name="Salar P."/>
            <person name="Cai H."/>
            <person name="Yang J.Y."/>
            <person name="Davis R."/>
            <person name="Jones L."/>
            <person name="Rodoni B."/>
            <person name="Constable F.E."/>
        </authorList>
    </citation>
    <scope>NUCLEOTIDE SEQUENCE [LARGE SCALE GENOMIC DNA]</scope>
    <source>
        <strain evidence="2">BAWM-OMN-P53</strain>
    </source>
</reference>
<comment type="caution">
    <text evidence="2">The sequence shown here is derived from an EMBL/GenBank/DDBJ whole genome shotgun (WGS) entry which is preliminary data.</text>
</comment>
<protein>
    <submittedName>
        <fullName evidence="2">Uncharacterized protein</fullName>
    </submittedName>
</protein>
<feature type="transmembrane region" description="Helical" evidence="1">
    <location>
        <begin position="12"/>
        <end position="34"/>
    </location>
</feature>
<feature type="transmembrane region" description="Helical" evidence="1">
    <location>
        <begin position="55"/>
        <end position="77"/>
    </location>
</feature>
<proteinExistence type="predicted"/>
<sequence>MNILYLIKLGLSVLSIGEIIINFCYPLFYIMKGYKKHLLKNKNIFNNVNHLNQTVYFHLSAFVIAGLCFIITFFTIFKV</sequence>
<evidence type="ECO:0000313" key="3">
    <source>
        <dbReference type="Proteomes" id="UP001170674"/>
    </source>
</evidence>
<accession>A0ABT9D2X7</accession>
<dbReference type="RefSeq" id="WP_304514899.1">
    <property type="nucleotide sequence ID" value="NZ_JAOSIR010000037.1"/>
</dbReference>
<keyword evidence="3" id="KW-1185">Reference proteome</keyword>
<keyword evidence="1" id="KW-1133">Transmembrane helix</keyword>
<keyword evidence="1" id="KW-0812">Transmembrane</keyword>
<dbReference type="Proteomes" id="UP001170674">
    <property type="component" value="Unassembled WGS sequence"/>
</dbReference>
<dbReference type="EMBL" id="JAOSIR010000037">
    <property type="protein sequence ID" value="MDO8059395.1"/>
    <property type="molecule type" value="Genomic_DNA"/>
</dbReference>
<evidence type="ECO:0000313" key="2">
    <source>
        <dbReference type="EMBL" id="MDO8059395.1"/>
    </source>
</evidence>
<gene>
    <name evidence="2" type="ORF">OC683_02140</name>
</gene>